<feature type="region of interest" description="Disordered" evidence="1">
    <location>
        <begin position="90"/>
        <end position="133"/>
    </location>
</feature>
<name>A0A9W8DT36_9FUNG</name>
<comment type="caution">
    <text evidence="2">The sequence shown here is derived from an EMBL/GenBank/DDBJ whole genome shotgun (WGS) entry which is preliminary data.</text>
</comment>
<dbReference type="InterPro" id="IPR026680">
    <property type="entry name" value="CCDC137"/>
</dbReference>
<dbReference type="PANTHER" id="PTHR21838:SF2">
    <property type="entry name" value="COILED-COIL DOMAIN-CONTAINING PROTEIN 137"/>
    <property type="match status" value="1"/>
</dbReference>
<evidence type="ECO:0000256" key="1">
    <source>
        <dbReference type="SAM" id="MobiDB-lite"/>
    </source>
</evidence>
<accession>A0A9W8DT36</accession>
<feature type="compositionally biased region" description="Polar residues" evidence="1">
    <location>
        <begin position="30"/>
        <end position="41"/>
    </location>
</feature>
<sequence>MDFSQSVADAKKEAKRQADYQKSRRAAQSDKGTAQAKSTAPKSLDDIRKKKMLKRKRAARAVERQEGEFRDFSDLKDPVRFNEQVDAPPVFRKLPRATGKVIMPGETKLTAVKPRPQSQQSPSSTSASKNSAHKGLLLAAKLLTPADESVNATKAKAKAKVDSLSRGEKRALEVERERAVALYRQRKAAVYEKINQARNQQQLDSQVEE</sequence>
<organism evidence="2 3">
    <name type="scientific">Tieghemiomyces parasiticus</name>
    <dbReference type="NCBI Taxonomy" id="78921"/>
    <lineage>
        <taxon>Eukaryota</taxon>
        <taxon>Fungi</taxon>
        <taxon>Fungi incertae sedis</taxon>
        <taxon>Zoopagomycota</taxon>
        <taxon>Kickxellomycotina</taxon>
        <taxon>Dimargaritomycetes</taxon>
        <taxon>Dimargaritales</taxon>
        <taxon>Dimargaritaceae</taxon>
        <taxon>Tieghemiomyces</taxon>
    </lineage>
</organism>
<dbReference type="OrthoDB" id="5876637at2759"/>
<dbReference type="GO" id="GO:0005634">
    <property type="term" value="C:nucleus"/>
    <property type="evidence" value="ECO:0007669"/>
    <property type="project" value="TreeGrafter"/>
</dbReference>
<dbReference type="AlphaFoldDB" id="A0A9W8DT36"/>
<dbReference type="PANTHER" id="PTHR21838">
    <property type="entry name" value="COILED-COIL DOMAIN-CONTAINING PROTEIN 137"/>
    <property type="match status" value="1"/>
</dbReference>
<reference evidence="2" key="1">
    <citation type="submission" date="2022-07" db="EMBL/GenBank/DDBJ databases">
        <title>Phylogenomic reconstructions and comparative analyses of Kickxellomycotina fungi.</title>
        <authorList>
            <person name="Reynolds N.K."/>
            <person name="Stajich J.E."/>
            <person name="Barry K."/>
            <person name="Grigoriev I.V."/>
            <person name="Crous P."/>
            <person name="Smith M.E."/>
        </authorList>
    </citation>
    <scope>NUCLEOTIDE SEQUENCE</scope>
    <source>
        <strain evidence="2">RSA 861</strain>
    </source>
</reference>
<evidence type="ECO:0000313" key="3">
    <source>
        <dbReference type="Proteomes" id="UP001150569"/>
    </source>
</evidence>
<evidence type="ECO:0000313" key="2">
    <source>
        <dbReference type="EMBL" id="KAJ1924148.1"/>
    </source>
</evidence>
<feature type="compositionally biased region" description="Basic and acidic residues" evidence="1">
    <location>
        <begin position="60"/>
        <end position="75"/>
    </location>
</feature>
<dbReference type="EMBL" id="JANBPT010000290">
    <property type="protein sequence ID" value="KAJ1924148.1"/>
    <property type="molecule type" value="Genomic_DNA"/>
</dbReference>
<feature type="compositionally biased region" description="Basic residues" evidence="1">
    <location>
        <begin position="49"/>
        <end position="59"/>
    </location>
</feature>
<keyword evidence="3" id="KW-1185">Reference proteome</keyword>
<feature type="compositionally biased region" description="Basic and acidic residues" evidence="1">
    <location>
        <begin position="9"/>
        <end position="22"/>
    </location>
</feature>
<gene>
    <name evidence="2" type="ORF">IWQ60_005406</name>
</gene>
<feature type="region of interest" description="Disordered" evidence="1">
    <location>
        <begin position="1"/>
        <end position="75"/>
    </location>
</feature>
<proteinExistence type="predicted"/>
<protein>
    <submittedName>
        <fullName evidence="2">Uncharacterized protein</fullName>
    </submittedName>
</protein>
<dbReference type="Proteomes" id="UP001150569">
    <property type="component" value="Unassembled WGS sequence"/>
</dbReference>
<feature type="compositionally biased region" description="Low complexity" evidence="1">
    <location>
        <begin position="114"/>
        <end position="133"/>
    </location>
</feature>